<reference evidence="14" key="4">
    <citation type="submission" date="2025-04" db="UniProtKB">
        <authorList>
            <consortium name="RefSeq"/>
        </authorList>
    </citation>
    <scope>IDENTIFICATION</scope>
    <source>
        <tissue evidence="14">Leaf</tissue>
    </source>
</reference>
<feature type="compositionally biased region" description="Low complexity" evidence="9">
    <location>
        <begin position="283"/>
        <end position="312"/>
    </location>
</feature>
<dbReference type="GO" id="GO:0005789">
    <property type="term" value="C:endoplasmic reticulum membrane"/>
    <property type="evidence" value="ECO:0007669"/>
    <property type="project" value="UniProtKB-SubCell"/>
</dbReference>
<evidence type="ECO:0000256" key="9">
    <source>
        <dbReference type="SAM" id="MobiDB-lite"/>
    </source>
</evidence>
<dbReference type="CDD" id="cd21675">
    <property type="entry name" value="SMP_TEX2"/>
    <property type="match status" value="1"/>
</dbReference>
<keyword evidence="8" id="KW-0472">Membrane</keyword>
<evidence type="ECO:0000256" key="8">
    <source>
        <dbReference type="ARBA" id="ARBA00023136"/>
    </source>
</evidence>
<evidence type="ECO:0000256" key="7">
    <source>
        <dbReference type="ARBA" id="ARBA00023121"/>
    </source>
</evidence>
<gene>
    <name evidence="14" type="primary">LOC116214028</name>
    <name evidence="11" type="ORF">CDL15_Pgr019995</name>
</gene>
<dbReference type="Proteomes" id="UP000197138">
    <property type="component" value="Unassembled WGS sequence"/>
</dbReference>
<dbReference type="GeneID" id="116214028"/>
<evidence type="ECO:0000313" key="13">
    <source>
        <dbReference type="Proteomes" id="UP000515151"/>
    </source>
</evidence>
<feature type="region of interest" description="Disordered" evidence="9">
    <location>
        <begin position="261"/>
        <end position="323"/>
    </location>
</feature>
<proteinExistence type="predicted"/>
<accession>A0A218VRQ4</accession>
<feature type="compositionally biased region" description="Basic and acidic residues" evidence="9">
    <location>
        <begin position="267"/>
        <end position="279"/>
    </location>
</feature>
<evidence type="ECO:0000256" key="1">
    <source>
        <dbReference type="ARBA" id="ARBA00004586"/>
    </source>
</evidence>
<dbReference type="GO" id="GO:0006869">
    <property type="term" value="P:lipid transport"/>
    <property type="evidence" value="ECO:0007669"/>
    <property type="project" value="UniProtKB-KW"/>
</dbReference>
<keyword evidence="5" id="KW-1133">Transmembrane helix</keyword>
<name>A0A218VRQ4_PUNGR</name>
<evidence type="ECO:0000256" key="5">
    <source>
        <dbReference type="ARBA" id="ARBA00022989"/>
    </source>
</evidence>
<dbReference type="InterPro" id="IPR057080">
    <property type="entry name" value="PH_SMPa"/>
</dbReference>
<evidence type="ECO:0000313" key="11">
    <source>
        <dbReference type="EMBL" id="OWM62701.1"/>
    </source>
</evidence>
<evidence type="ECO:0000256" key="3">
    <source>
        <dbReference type="ARBA" id="ARBA00022692"/>
    </source>
</evidence>
<dbReference type="InterPro" id="IPR031468">
    <property type="entry name" value="SMP_LBD"/>
</dbReference>
<feature type="region of interest" description="Disordered" evidence="9">
    <location>
        <begin position="619"/>
        <end position="789"/>
    </location>
</feature>
<feature type="compositionally biased region" description="Polar residues" evidence="9">
    <location>
        <begin position="482"/>
        <end position="492"/>
    </location>
</feature>
<dbReference type="GO" id="GO:0008289">
    <property type="term" value="F:lipid binding"/>
    <property type="evidence" value="ECO:0007669"/>
    <property type="project" value="UniProtKB-KW"/>
</dbReference>
<feature type="compositionally biased region" description="Basic and acidic residues" evidence="9">
    <location>
        <begin position="461"/>
        <end position="481"/>
    </location>
</feature>
<keyword evidence="2" id="KW-0813">Transport</keyword>
<protein>
    <submittedName>
        <fullName evidence="14">Testis-expressed protein 2</fullName>
    </submittedName>
</protein>
<dbReference type="RefSeq" id="XP_031405101.1">
    <property type="nucleotide sequence ID" value="XM_031549241.1"/>
</dbReference>
<feature type="compositionally biased region" description="Polar residues" evidence="9">
    <location>
        <begin position="683"/>
        <end position="695"/>
    </location>
</feature>
<dbReference type="AlphaFoldDB" id="A0A218VRQ4"/>
<dbReference type="EMBL" id="MTKT01006319">
    <property type="protein sequence ID" value="OWM62701.1"/>
    <property type="molecule type" value="Genomic_DNA"/>
</dbReference>
<keyword evidence="7" id="KW-0446">Lipid-binding</keyword>
<reference evidence="11" key="2">
    <citation type="submission" date="2017-06" db="EMBL/GenBank/DDBJ databases">
        <title>The pomegranate genome and the genomics of punicalagin biosynthesis.</title>
        <authorList>
            <person name="Xu C."/>
        </authorList>
    </citation>
    <scope>NUCLEOTIDE SEQUENCE [LARGE SCALE GENOMIC DNA]</scope>
    <source>
        <tissue evidence="11">Fresh leaf</tissue>
    </source>
</reference>
<organism evidence="11 12">
    <name type="scientific">Punica granatum</name>
    <name type="common">Pomegranate</name>
    <dbReference type="NCBI Taxonomy" id="22663"/>
    <lineage>
        <taxon>Eukaryota</taxon>
        <taxon>Viridiplantae</taxon>
        <taxon>Streptophyta</taxon>
        <taxon>Embryophyta</taxon>
        <taxon>Tracheophyta</taxon>
        <taxon>Spermatophyta</taxon>
        <taxon>Magnoliopsida</taxon>
        <taxon>eudicotyledons</taxon>
        <taxon>Gunneridae</taxon>
        <taxon>Pentapetalae</taxon>
        <taxon>rosids</taxon>
        <taxon>malvids</taxon>
        <taxon>Myrtales</taxon>
        <taxon>Lythraceae</taxon>
        <taxon>Punica</taxon>
    </lineage>
</organism>
<evidence type="ECO:0000256" key="6">
    <source>
        <dbReference type="ARBA" id="ARBA00023055"/>
    </source>
</evidence>
<evidence type="ECO:0000313" key="14">
    <source>
        <dbReference type="RefSeq" id="XP_031405101.1"/>
    </source>
</evidence>
<feature type="region of interest" description="Disordered" evidence="9">
    <location>
        <begin position="457"/>
        <end position="492"/>
    </location>
</feature>
<dbReference type="Proteomes" id="UP000515151">
    <property type="component" value="Chromosome 7"/>
</dbReference>
<feature type="compositionally biased region" description="Low complexity" evidence="9">
    <location>
        <begin position="713"/>
        <end position="737"/>
    </location>
</feature>
<comment type="subcellular location">
    <subcellularLocation>
        <location evidence="1">Endoplasmic reticulum membrane</location>
    </subcellularLocation>
</comment>
<evidence type="ECO:0000256" key="4">
    <source>
        <dbReference type="ARBA" id="ARBA00022824"/>
    </source>
</evidence>
<feature type="domain" description="SMP-LTD" evidence="10">
    <location>
        <begin position="329"/>
        <end position="593"/>
    </location>
</feature>
<dbReference type="OrthoDB" id="26740at2759"/>
<keyword evidence="4" id="KW-0256">Endoplasmic reticulum</keyword>
<reference evidence="13" key="3">
    <citation type="journal article" date="2020" name="Plant Biotechnol. J.">
        <title>The pomegranate (Punica granatum L.) draft genome dissects genetic divergence between soft- and hard-seeded cultivars.</title>
        <authorList>
            <person name="Luo X."/>
            <person name="Li H."/>
            <person name="Wu Z."/>
            <person name="Yao W."/>
            <person name="Zhao P."/>
            <person name="Cao D."/>
            <person name="Yu H."/>
            <person name="Li K."/>
            <person name="Poudel K."/>
            <person name="Zhao D."/>
            <person name="Zhang F."/>
            <person name="Xia X."/>
            <person name="Chen L."/>
            <person name="Wang Q."/>
            <person name="Jing D."/>
            <person name="Cao S."/>
        </authorList>
    </citation>
    <scope>NUCLEOTIDE SEQUENCE [LARGE SCALE GENOMIC DNA]</scope>
</reference>
<dbReference type="Pfam" id="PF23065">
    <property type="entry name" value="PH_SMPa"/>
    <property type="match status" value="1"/>
</dbReference>
<keyword evidence="6" id="KW-0445">Lipid transport</keyword>
<dbReference type="PANTHER" id="PTHR13466">
    <property type="entry name" value="TEX2 PROTEIN-RELATED"/>
    <property type="match status" value="1"/>
</dbReference>
<evidence type="ECO:0000313" key="12">
    <source>
        <dbReference type="Proteomes" id="UP000197138"/>
    </source>
</evidence>
<feature type="compositionally biased region" description="Basic and acidic residues" evidence="9">
    <location>
        <begin position="756"/>
        <end position="789"/>
    </location>
</feature>
<feature type="compositionally biased region" description="Polar residues" evidence="9">
    <location>
        <begin position="624"/>
        <end position="640"/>
    </location>
</feature>
<keyword evidence="13" id="KW-1185">Reference proteome</keyword>
<dbReference type="PROSITE" id="PS51847">
    <property type="entry name" value="SMP"/>
    <property type="match status" value="1"/>
</dbReference>
<evidence type="ECO:0000256" key="2">
    <source>
        <dbReference type="ARBA" id="ARBA00022448"/>
    </source>
</evidence>
<evidence type="ECO:0000259" key="10">
    <source>
        <dbReference type="PROSITE" id="PS51847"/>
    </source>
</evidence>
<keyword evidence="3" id="KW-0812">Transmembrane</keyword>
<dbReference type="PANTHER" id="PTHR13466:SF0">
    <property type="entry name" value="SMP-LTD DOMAIN-CONTAINING PROTEIN"/>
    <property type="match status" value="1"/>
</dbReference>
<feature type="compositionally biased region" description="Low complexity" evidence="9">
    <location>
        <begin position="661"/>
        <end position="679"/>
    </location>
</feature>
<sequence>MFMLVVFVVGFVLGAIAVLGLEALGVLFVINKLSQKTRKLEQSLIAANDVDYLLPLDFLHPKQGDIWILESEQVPKKWSEKLSREQERKKFFEVSPVRKHALIKDHWLILTEPDGSPYTIQLKGCIIEAVSATNMPSRKWAKRYPIKMQSKTSAIYKGSKTLYIYLDTSWDKESWCKALRLASCDDHMRLSWFSKLHEEYKSYVSTLLDGYPSFMRPQSGFYTEPIDKENRLDSSSSKVRVIWKKLAKKVSKAAAENNKSAWASLSGREERRMNERVRGYQDSISSTSSGSATPLPGLPPRNSSLPRSRSQSNISVVSDSDPDDRISVDEGTLCWNLLVSRLFFDVKKSENIRRSIQDRIQRTLSNMRTPNYIGEVICTNIDLGSLPPHIHSMRVLPLDMTEIWAFEIDLEYSGGVVMDIETRIEVQELDLQKELVDPNSESSVLLEEFEQLGNQLNISNEKSDQVDQKDEGDSRVDEPKISKTNATSSAPNVKSRWKSMLNSVAKQVSQVPLSLRIRVASLRGTIRFHVKPPPSDQLWFCFTSMPDIDFNLESSVGEHKISSSHVALFLINRFKASMREIMVAPNSESVWIPFMVAENDDWIPRNTAPFIWLKPDPAPVLEKPSSSQPVDARPNTSPARESSRDHSESRPQLPKPTKSEQAQTTASSSSSDASSTAADITKQKQSSQDPTTPLLMTNDEDQEERIESREFPVSESSSRSVSQSPSRSVSMSSFGSQNSLNSEDDGKPKKMGRRARMLDLRKKMGEKIEEKRRHIEEKGRTIVEKMRAP</sequence>
<reference evidence="12" key="1">
    <citation type="journal article" date="2017" name="Plant J.">
        <title>The pomegranate (Punica granatum L.) genome and the genomics of punicalagin biosynthesis.</title>
        <authorList>
            <person name="Qin G."/>
            <person name="Xu C."/>
            <person name="Ming R."/>
            <person name="Tang H."/>
            <person name="Guyot R."/>
            <person name="Kramer E.M."/>
            <person name="Hu Y."/>
            <person name="Yi X."/>
            <person name="Qi Y."/>
            <person name="Xu X."/>
            <person name="Gao Z."/>
            <person name="Pan H."/>
            <person name="Jian J."/>
            <person name="Tian Y."/>
            <person name="Yue Z."/>
            <person name="Xu Y."/>
        </authorList>
    </citation>
    <scope>NUCLEOTIDE SEQUENCE [LARGE SCALE GENOMIC DNA]</scope>
    <source>
        <strain evidence="12">cv. Dabenzi</strain>
    </source>
</reference>